<dbReference type="EMBL" id="CYTW01000002">
    <property type="protein sequence ID" value="CUJ98848.1"/>
    <property type="molecule type" value="Genomic_DNA"/>
</dbReference>
<dbReference type="Pfam" id="PF20569">
    <property type="entry name" value="DUF6778"/>
    <property type="match status" value="1"/>
</dbReference>
<evidence type="ECO:0008006" key="4">
    <source>
        <dbReference type="Google" id="ProtNLM"/>
    </source>
</evidence>
<sequence length="219" mass="23572">MKRFGLISMMAALGLSVAACGTVDTASRNAPLEQIPTEMAAPAPSFQLVGMDVDVPLTLKVSESNSYYPGGDIVWRGDTYGNRYEQVGAIFENAVQLGAGDLQGAMPVVVEIELQRFHALTEKTRYSVGGIHSIEFVMTIRDPQTGAIIRGPREIKADLEGYGGSKAIQAEARGLTQKYRITQHLARVVRDEMTLATGWTAPKGGVTARIVPLSPVQPI</sequence>
<dbReference type="RefSeq" id="WP_082645214.1">
    <property type="nucleotide sequence ID" value="NZ_CYTW01000002.1"/>
</dbReference>
<feature type="chain" id="PRO_5006065004" description="Lipoprotein" evidence="1">
    <location>
        <begin position="22"/>
        <end position="219"/>
    </location>
</feature>
<dbReference type="Proteomes" id="UP000051870">
    <property type="component" value="Unassembled WGS sequence"/>
</dbReference>
<accession>A0A0P1I914</accession>
<evidence type="ECO:0000256" key="1">
    <source>
        <dbReference type="SAM" id="SignalP"/>
    </source>
</evidence>
<reference evidence="3" key="1">
    <citation type="submission" date="2015-09" db="EMBL/GenBank/DDBJ databases">
        <authorList>
            <person name="Rodrigo-Torres Lidia"/>
            <person name="Arahal R.David."/>
        </authorList>
    </citation>
    <scope>NUCLEOTIDE SEQUENCE [LARGE SCALE GENOMIC DNA]</scope>
    <source>
        <strain evidence="3">CECT 7735</strain>
    </source>
</reference>
<dbReference type="AlphaFoldDB" id="A0A0P1I914"/>
<dbReference type="PROSITE" id="PS51257">
    <property type="entry name" value="PROKAR_LIPOPROTEIN"/>
    <property type="match status" value="1"/>
</dbReference>
<feature type="signal peptide" evidence="1">
    <location>
        <begin position="1"/>
        <end position="21"/>
    </location>
</feature>
<gene>
    <name evidence="2" type="ORF">PH7735_02130</name>
</gene>
<dbReference type="GeneID" id="83881160"/>
<name>A0A0P1I914_9RHOB</name>
<organism evidence="2 3">
    <name type="scientific">Shimia thalassica</name>
    <dbReference type="NCBI Taxonomy" id="1715693"/>
    <lineage>
        <taxon>Bacteria</taxon>
        <taxon>Pseudomonadati</taxon>
        <taxon>Pseudomonadota</taxon>
        <taxon>Alphaproteobacteria</taxon>
        <taxon>Rhodobacterales</taxon>
        <taxon>Roseobacteraceae</taxon>
    </lineage>
</organism>
<dbReference type="STRING" id="1715693.PH7735_02130"/>
<dbReference type="InterPro" id="IPR046705">
    <property type="entry name" value="DUF6778"/>
</dbReference>
<keyword evidence="1" id="KW-0732">Signal</keyword>
<evidence type="ECO:0000313" key="3">
    <source>
        <dbReference type="Proteomes" id="UP000051870"/>
    </source>
</evidence>
<proteinExistence type="predicted"/>
<keyword evidence="3" id="KW-1185">Reference proteome</keyword>
<protein>
    <recommendedName>
        <fullName evidence="4">Lipoprotein</fullName>
    </recommendedName>
</protein>
<evidence type="ECO:0000313" key="2">
    <source>
        <dbReference type="EMBL" id="CUJ98848.1"/>
    </source>
</evidence>